<dbReference type="Gene3D" id="3.40.190.10">
    <property type="entry name" value="Periplasmic binding protein-like II"/>
    <property type="match status" value="2"/>
</dbReference>
<reference evidence="3 4" key="1">
    <citation type="submission" date="2016-10" db="EMBL/GenBank/DDBJ databases">
        <authorList>
            <person name="de Groot N.N."/>
        </authorList>
    </citation>
    <scope>NUCLEOTIDE SEQUENCE [LARGE SCALE GENOMIC DNA]</scope>
    <source>
        <strain evidence="3 4">CGMCC 1.6762</strain>
    </source>
</reference>
<dbReference type="Proteomes" id="UP000198823">
    <property type="component" value="Unassembled WGS sequence"/>
</dbReference>
<protein>
    <submittedName>
        <fullName evidence="3">ABC-type nitrate/sulfonate/bicarbonate transport system, substrate-binding protein</fullName>
    </submittedName>
</protein>
<evidence type="ECO:0000259" key="2">
    <source>
        <dbReference type="Pfam" id="PF09084"/>
    </source>
</evidence>
<dbReference type="PROSITE" id="PS51257">
    <property type="entry name" value="PROKAR_LIPOPROTEIN"/>
    <property type="match status" value="1"/>
</dbReference>
<name>A0A1G7AA86_9BACL</name>
<sequence>MRKWLGIAALAALVLAGCSSGTADQEKGTGKNELKNVTMVLDWTPNTNHTGLYVAQEKGYFEEQGLDVEIVMPGEAGANQLVASNEAEFGISAQESLTESRVQGIPIVSVAAVIQHNTSGFASPAEKNIRSPKDYEGKTYGGWGAPVEEEVLSTLMEGDGADISKLEFLNMGNTDFFTAVERDVDFAWIYYGWDGIEAELREIDLNIQYLADFSDELDYYTPIIITSEKLISKDPDLVSAFVAAASKGYEYSIKHPGEAADILIGEVPELDEELVRASQEWLAPKYRDDADRWGEQKESVWAGYANWMHEHGLIEEKLDVEAAFTNDFLPKEEK</sequence>
<evidence type="ECO:0000313" key="3">
    <source>
        <dbReference type="EMBL" id="SDE10776.1"/>
    </source>
</evidence>
<dbReference type="PANTHER" id="PTHR31528:SF3">
    <property type="entry name" value="THIAMINE BIOSYNTHESIS PROTEIN HI_0357-RELATED"/>
    <property type="match status" value="1"/>
</dbReference>
<accession>A0A1G7AA86</accession>
<dbReference type="GO" id="GO:0009228">
    <property type="term" value="P:thiamine biosynthetic process"/>
    <property type="evidence" value="ECO:0007669"/>
    <property type="project" value="InterPro"/>
</dbReference>
<dbReference type="SUPFAM" id="SSF53850">
    <property type="entry name" value="Periplasmic binding protein-like II"/>
    <property type="match status" value="1"/>
</dbReference>
<dbReference type="InterPro" id="IPR027939">
    <property type="entry name" value="NMT1/THI5"/>
</dbReference>
<feature type="domain" description="SsuA/THI5-like" evidence="2">
    <location>
        <begin position="46"/>
        <end position="259"/>
    </location>
</feature>
<dbReference type="AlphaFoldDB" id="A0A1G7AA86"/>
<dbReference type="EMBL" id="FNAR01000003">
    <property type="protein sequence ID" value="SDE10776.1"/>
    <property type="molecule type" value="Genomic_DNA"/>
</dbReference>
<feature type="signal peptide" evidence="1">
    <location>
        <begin position="1"/>
        <end position="23"/>
    </location>
</feature>
<evidence type="ECO:0000256" key="1">
    <source>
        <dbReference type="SAM" id="SignalP"/>
    </source>
</evidence>
<dbReference type="PANTHER" id="PTHR31528">
    <property type="entry name" value="4-AMINO-5-HYDROXYMETHYL-2-METHYLPYRIMIDINE PHOSPHATE SYNTHASE THI11-RELATED"/>
    <property type="match status" value="1"/>
</dbReference>
<keyword evidence="1" id="KW-0732">Signal</keyword>
<dbReference type="OrthoDB" id="9815602at2"/>
<dbReference type="RefSeq" id="WP_092094964.1">
    <property type="nucleotide sequence ID" value="NZ_FNAR01000003.1"/>
</dbReference>
<organism evidence="3 4">
    <name type="scientific">Bhargavaea beijingensis</name>
    <dbReference type="NCBI Taxonomy" id="426756"/>
    <lineage>
        <taxon>Bacteria</taxon>
        <taxon>Bacillati</taxon>
        <taxon>Bacillota</taxon>
        <taxon>Bacilli</taxon>
        <taxon>Bacillales</taxon>
        <taxon>Caryophanaceae</taxon>
        <taxon>Bhargavaea</taxon>
    </lineage>
</organism>
<feature type="chain" id="PRO_5011455070" evidence="1">
    <location>
        <begin position="24"/>
        <end position="334"/>
    </location>
</feature>
<dbReference type="InterPro" id="IPR015168">
    <property type="entry name" value="SsuA/THI5"/>
</dbReference>
<evidence type="ECO:0000313" key="4">
    <source>
        <dbReference type="Proteomes" id="UP000198823"/>
    </source>
</evidence>
<proteinExistence type="predicted"/>
<gene>
    <name evidence="3" type="ORF">SAMN04488126_103228</name>
</gene>
<dbReference type="STRING" id="426756.SAMN04488126_103228"/>
<dbReference type="Pfam" id="PF09084">
    <property type="entry name" value="NMT1"/>
    <property type="match status" value="1"/>
</dbReference>